<accession>A0A126V2M1</accession>
<dbReference type="KEGG" id="hat:RC74_15950"/>
<evidence type="ECO:0000313" key="2">
    <source>
        <dbReference type="Proteomes" id="UP000070371"/>
    </source>
</evidence>
<dbReference type="EMBL" id="CP014327">
    <property type="protein sequence ID" value="AML52562.1"/>
    <property type="molecule type" value="Genomic_DNA"/>
</dbReference>
<keyword evidence="2" id="KW-1185">Reference proteome</keyword>
<sequence>MFNFRSDADFLDETQNPPNSCHFIQIELKYRLDEELNTEPIGLGKNILKTIITSSCLLFLSAGIAGATTCYFESEGKIEIQGKCDFHFTENDSGVLDGSFSMTSIDYDSKKQLGHQVWFIIDYDGAPYAFWTGEPGATHLHAPTGYLSKVGGCWVNHDTRLCAWEKTGA</sequence>
<evidence type="ECO:0000313" key="1">
    <source>
        <dbReference type="EMBL" id="AML52562.1"/>
    </source>
</evidence>
<gene>
    <name evidence="1" type="ORF">RC74_15950</name>
</gene>
<dbReference type="Proteomes" id="UP000070371">
    <property type="component" value="Chromosome"/>
</dbReference>
<organism evidence="1 2">
    <name type="scientific">Falsihalocynthiibacter arcticus</name>
    <dbReference type="NCBI Taxonomy" id="1579316"/>
    <lineage>
        <taxon>Bacteria</taxon>
        <taxon>Pseudomonadati</taxon>
        <taxon>Pseudomonadota</taxon>
        <taxon>Alphaproteobacteria</taxon>
        <taxon>Rhodobacterales</taxon>
        <taxon>Roseobacteraceae</taxon>
        <taxon>Falsihalocynthiibacter</taxon>
    </lineage>
</organism>
<dbReference type="RefSeq" id="WP_039002258.1">
    <property type="nucleotide sequence ID" value="NZ_CP014327.1"/>
</dbReference>
<protein>
    <submittedName>
        <fullName evidence="1">Uncharacterized protein</fullName>
    </submittedName>
</protein>
<dbReference type="AlphaFoldDB" id="A0A126V2M1"/>
<dbReference type="OrthoDB" id="7206787at2"/>
<proteinExistence type="predicted"/>
<reference evidence="1 2" key="1">
    <citation type="submission" date="2016-02" db="EMBL/GenBank/DDBJ databases">
        <title>Complete genome sequence of Halocynthiibacter arcticus PAMC 20958t from arctic marine sediment.</title>
        <authorList>
            <person name="Lee Y.M."/>
            <person name="Baek K."/>
            <person name="Lee H.K."/>
            <person name="Shin S.C."/>
        </authorList>
    </citation>
    <scope>NUCLEOTIDE SEQUENCE [LARGE SCALE GENOMIC DNA]</scope>
    <source>
        <strain evidence="1">PAMC 20958</strain>
    </source>
</reference>
<name>A0A126V2M1_9RHOB</name>